<dbReference type="AlphaFoldDB" id="A0AAE0C8A2"/>
<comment type="caution">
    <text evidence="2">The sequence shown here is derived from an EMBL/GenBank/DDBJ whole genome shotgun (WGS) entry which is preliminary data.</text>
</comment>
<feature type="compositionally biased region" description="Low complexity" evidence="1">
    <location>
        <begin position="475"/>
        <end position="488"/>
    </location>
</feature>
<feature type="compositionally biased region" description="Low complexity" evidence="1">
    <location>
        <begin position="1043"/>
        <end position="1058"/>
    </location>
</feature>
<feature type="compositionally biased region" description="Basic and acidic residues" evidence="1">
    <location>
        <begin position="197"/>
        <end position="217"/>
    </location>
</feature>
<dbReference type="Pfam" id="PF14924">
    <property type="entry name" value="MAP10_N"/>
    <property type="match status" value="1"/>
</dbReference>
<name>A0AAE0C8A2_9CHLO</name>
<keyword evidence="3" id="KW-1185">Reference proteome</keyword>
<feature type="region of interest" description="Disordered" evidence="1">
    <location>
        <begin position="833"/>
        <end position="1117"/>
    </location>
</feature>
<feature type="region of interest" description="Disordered" evidence="1">
    <location>
        <begin position="417"/>
        <end position="772"/>
    </location>
</feature>
<feature type="region of interest" description="Disordered" evidence="1">
    <location>
        <begin position="362"/>
        <end position="391"/>
    </location>
</feature>
<organism evidence="2 3">
    <name type="scientific">Cymbomonas tetramitiformis</name>
    <dbReference type="NCBI Taxonomy" id="36881"/>
    <lineage>
        <taxon>Eukaryota</taxon>
        <taxon>Viridiplantae</taxon>
        <taxon>Chlorophyta</taxon>
        <taxon>Pyramimonadophyceae</taxon>
        <taxon>Pyramimonadales</taxon>
        <taxon>Pyramimonadaceae</taxon>
        <taxon>Cymbomonas</taxon>
    </lineage>
</organism>
<dbReference type="PANTHER" id="PTHR21831:SF2">
    <property type="entry name" value="MICROTUBULE-ASSOCIATED PROTEIN 10"/>
    <property type="match status" value="1"/>
</dbReference>
<dbReference type="PRINTS" id="PR01217">
    <property type="entry name" value="PRICHEXTENSN"/>
</dbReference>
<feature type="compositionally biased region" description="Pro residues" evidence="1">
    <location>
        <begin position="580"/>
        <end position="595"/>
    </location>
</feature>
<accession>A0AAE0C8A2</accession>
<feature type="compositionally biased region" description="Basic and acidic residues" evidence="1">
    <location>
        <begin position="549"/>
        <end position="558"/>
    </location>
</feature>
<dbReference type="EMBL" id="LGRX02027214">
    <property type="protein sequence ID" value="KAK3249704.1"/>
    <property type="molecule type" value="Genomic_DNA"/>
</dbReference>
<feature type="compositionally biased region" description="Low complexity" evidence="1">
    <location>
        <begin position="703"/>
        <end position="718"/>
    </location>
</feature>
<dbReference type="GO" id="GO:0031122">
    <property type="term" value="P:cytoplasmic microtubule organization"/>
    <property type="evidence" value="ECO:0007669"/>
    <property type="project" value="TreeGrafter"/>
</dbReference>
<dbReference type="GO" id="GO:0005881">
    <property type="term" value="C:cytoplasmic microtubule"/>
    <property type="evidence" value="ECO:0007669"/>
    <property type="project" value="TreeGrafter"/>
</dbReference>
<dbReference type="GO" id="GO:0097431">
    <property type="term" value="C:mitotic spindle pole"/>
    <property type="evidence" value="ECO:0007669"/>
    <property type="project" value="TreeGrafter"/>
</dbReference>
<feature type="compositionally biased region" description="Low complexity" evidence="1">
    <location>
        <begin position="836"/>
        <end position="850"/>
    </location>
</feature>
<feature type="region of interest" description="Disordered" evidence="1">
    <location>
        <begin position="181"/>
        <end position="255"/>
    </location>
</feature>
<sequence>MDSLYSLEVLVTNVKLSVDLPCQHESIPTLTVAVRLLDFPVLLIHGEREKNSKVHTIIPKGDYSFNSGKSCLFKANFADLDKQLKETPLFIVLTDATLTKRTKVHGSGSVALCSPADRTDSSRTAKQQQFWPPTGGYLKETVTLYSLMGHRIGTLGLYVRLSCRGQAMLSHFTHTLEDRASAHVPAAASTNSGAPPETDKHGTLQEEGVRTMGERKPGSFASPAVTFAEPRDVEDTQLPGAPPDAPNISGQPYAMGSMAGLQPRMPQQVGAVHPKPTGHQPPPLYFAHDSDSDDEEAAIYDTHGSAQVARGPGHAASATKPTGRSADGDLLLMENGELQLLRPSERASTLAKLHEALRAAQQKRLQEVAPQVQGGVEEPEAKPRTDRHSSGVGSVVAALVTELSELCDLQGRAPVLPAGRGRPAHVHSAARPSTAHDPPRAKSSALHRSARRRSSRAAPQDPFDAPVRVPIPTHPSAAAASDDSPPSSFTAETPYTEMPRVYQAKSPEPLPPLDQARPSSDPSPSRRSPSPTPPPQATNQGSRPVSPRVQEHLADGKSNRSLSLKKTSRSPSPHAASHSPKPPSPQATLPTPKPASPKRSTSPKTPGGSLVKPAGVTDLRMSNLESEYSVDFEDDVEIEDLPPSPLVRVEPSPSRLPPVSELGEPPRGRSPPTLSHSAKQPRAAPVVAGSEAQEANQAPSNPPKLASPKSAQPPSASLNTSLESVAEEPMPAAPSRSHESPHSSVNDTYTSIEEDDLPPSTTKPPKPVAVSQSLAGSVLSDLCKTSIEEDGSLGASPVPRVTKDVFAAARSRGPASGLSQSSIIDEVVNHSKSIESSVAKSGGSVSGMSSIADEAPASGAQQSVQHKRTGSASISMSASSIADEAGVSHHSRRSALVTASMSASSILDDIADEAPEVAPQRGSAQKSSWRRGRGGEGRGGRHKEKKPAVTASISSIEDDVMAFSQSPTGSKGGGRPRGDAGGDDWHGSIDEDSMVNTSLSDRAPSGKGGGPLPRKIPAMASRESLDTSIEDFDSDGGKEHDSTVVSDVSVADSIASLDMEPSRYVPSTRPAQQTSVGRPSRADNAPSLYSGFSSGGGFSTAPPPQLPGQRGRRKVTP</sequence>
<feature type="region of interest" description="Disordered" evidence="1">
    <location>
        <begin position="306"/>
        <end position="326"/>
    </location>
</feature>
<evidence type="ECO:0000256" key="1">
    <source>
        <dbReference type="SAM" id="MobiDB-lite"/>
    </source>
</evidence>
<proteinExistence type="predicted"/>
<feature type="compositionally biased region" description="Polar residues" evidence="1">
    <location>
        <begin position="742"/>
        <end position="751"/>
    </location>
</feature>
<feature type="compositionally biased region" description="Acidic residues" evidence="1">
    <location>
        <begin position="628"/>
        <end position="640"/>
    </location>
</feature>
<feature type="compositionally biased region" description="Basic and acidic residues" evidence="1">
    <location>
        <begin position="976"/>
        <end position="989"/>
    </location>
</feature>
<dbReference type="Proteomes" id="UP001190700">
    <property type="component" value="Unassembled WGS sequence"/>
</dbReference>
<feature type="compositionally biased region" description="Low complexity" evidence="1">
    <location>
        <begin position="871"/>
        <end position="882"/>
    </location>
</feature>
<dbReference type="GO" id="GO:0032467">
    <property type="term" value="P:positive regulation of cytokinesis"/>
    <property type="evidence" value="ECO:0007669"/>
    <property type="project" value="TreeGrafter"/>
</dbReference>
<protein>
    <submittedName>
        <fullName evidence="2">Uncharacterized protein</fullName>
    </submittedName>
</protein>
<evidence type="ECO:0000313" key="2">
    <source>
        <dbReference type="EMBL" id="KAK3249704.1"/>
    </source>
</evidence>
<dbReference type="PANTHER" id="PTHR21831">
    <property type="entry name" value="MICROTUBULE-ASSOCIATED PROTEIN 10"/>
    <property type="match status" value="1"/>
</dbReference>
<dbReference type="GO" id="GO:0008017">
    <property type="term" value="F:microtubule binding"/>
    <property type="evidence" value="ECO:0007669"/>
    <property type="project" value="InterPro"/>
</dbReference>
<feature type="compositionally biased region" description="Basic and acidic residues" evidence="1">
    <location>
        <begin position="379"/>
        <end position="389"/>
    </location>
</feature>
<evidence type="ECO:0000313" key="3">
    <source>
        <dbReference type="Proteomes" id="UP001190700"/>
    </source>
</evidence>
<dbReference type="GO" id="GO:0051256">
    <property type="term" value="P:mitotic spindle midzone assembly"/>
    <property type="evidence" value="ECO:0007669"/>
    <property type="project" value="TreeGrafter"/>
</dbReference>
<gene>
    <name evidence="2" type="ORF">CYMTET_40896</name>
</gene>
<feature type="compositionally biased region" description="Low complexity" evidence="1">
    <location>
        <begin position="569"/>
        <end position="579"/>
    </location>
</feature>
<reference evidence="2 3" key="1">
    <citation type="journal article" date="2015" name="Genome Biol. Evol.">
        <title>Comparative Genomics of a Bacterivorous Green Alga Reveals Evolutionary Causalities and Consequences of Phago-Mixotrophic Mode of Nutrition.</title>
        <authorList>
            <person name="Burns J.A."/>
            <person name="Paasch A."/>
            <person name="Narechania A."/>
            <person name="Kim E."/>
        </authorList>
    </citation>
    <scope>NUCLEOTIDE SEQUENCE [LARGE SCALE GENOMIC DNA]</scope>
    <source>
        <strain evidence="2 3">PLY_AMNH</strain>
    </source>
</reference>
<dbReference type="GO" id="GO:0030496">
    <property type="term" value="C:midbody"/>
    <property type="evidence" value="ECO:0007669"/>
    <property type="project" value="TreeGrafter"/>
</dbReference>
<feature type="compositionally biased region" description="Low complexity" evidence="1">
    <location>
        <begin position="517"/>
        <end position="529"/>
    </location>
</feature>
<dbReference type="InterPro" id="IPR039302">
    <property type="entry name" value="MAP10"/>
</dbReference>
<dbReference type="GO" id="GO:1990023">
    <property type="term" value="C:mitotic spindle midzone"/>
    <property type="evidence" value="ECO:0007669"/>
    <property type="project" value="TreeGrafter"/>
</dbReference>